<gene>
    <name evidence="1" type="ORF">SLS63_013759</name>
</gene>
<evidence type="ECO:0000313" key="2">
    <source>
        <dbReference type="Proteomes" id="UP001430848"/>
    </source>
</evidence>
<dbReference type="Proteomes" id="UP001430848">
    <property type="component" value="Unassembled WGS sequence"/>
</dbReference>
<protein>
    <submittedName>
        <fullName evidence="1">Uncharacterized protein</fullName>
    </submittedName>
</protein>
<accession>A0ABR1NMK8</accession>
<name>A0ABR1NMK8_DIAER</name>
<keyword evidence="2" id="KW-1185">Reference proteome</keyword>
<dbReference type="EMBL" id="JAKNSF020000202">
    <property type="protein sequence ID" value="KAK7707373.1"/>
    <property type="molecule type" value="Genomic_DNA"/>
</dbReference>
<reference evidence="1 2" key="1">
    <citation type="submission" date="2024-02" db="EMBL/GenBank/DDBJ databases">
        <title>De novo assembly and annotation of 12 fungi associated with fruit tree decline syndrome in Ontario, Canada.</title>
        <authorList>
            <person name="Sulman M."/>
            <person name="Ellouze W."/>
            <person name="Ilyukhin E."/>
        </authorList>
    </citation>
    <scope>NUCLEOTIDE SEQUENCE [LARGE SCALE GENOMIC DNA]</scope>
    <source>
        <strain evidence="1 2">M169</strain>
    </source>
</reference>
<sequence length="432" mass="49651">MSDFNRLTRVRPGNVGSLGFLPLEVCNDIYGFLLTDFNPRPYGLEVSWSALNRLTGESTRAAHSIDTAILRVSRDIHLEAYDLMVKKNRFVHVRSRGVPEYLQSWTELPIVTANADHVRHFKGYVLEVNITYHKEPKLYMPPYTHDPFDAIILARDLDRLCEGFMRTAVLIPGLIDRFDLALNLGLVVTADPGARDYKDLESLEQNFSEKTQEEILQPFRDFLHDVRNIQIRGLVSADVVSSTCKGAALSKWDGPQEVLDYFAARKESAMQYLEREKTLLACDLLMMDSSEIFVMRSGSQWAQLVQEGDEHFITQLAEFYFRLNLDCAHLLMTTEHNHVVFEAVEMTLFQAEESTSADHWKEGFTWQPPQELRAKLHFRAARFFRLRSYNSDFEAAMTQLDHASLLCPDDPYITRERQLLMDSVSEPATAAW</sequence>
<comment type="caution">
    <text evidence="1">The sequence shown here is derived from an EMBL/GenBank/DDBJ whole genome shotgun (WGS) entry which is preliminary data.</text>
</comment>
<organism evidence="1 2">
    <name type="scientific">Diaporthe eres</name>
    <name type="common">Phomopsis oblonga</name>
    <dbReference type="NCBI Taxonomy" id="83184"/>
    <lineage>
        <taxon>Eukaryota</taxon>
        <taxon>Fungi</taxon>
        <taxon>Dikarya</taxon>
        <taxon>Ascomycota</taxon>
        <taxon>Pezizomycotina</taxon>
        <taxon>Sordariomycetes</taxon>
        <taxon>Sordariomycetidae</taxon>
        <taxon>Diaporthales</taxon>
        <taxon>Diaporthaceae</taxon>
        <taxon>Diaporthe</taxon>
        <taxon>Diaporthe eres species complex</taxon>
    </lineage>
</organism>
<proteinExistence type="predicted"/>
<evidence type="ECO:0000313" key="1">
    <source>
        <dbReference type="EMBL" id="KAK7707373.1"/>
    </source>
</evidence>